<reference evidence="2" key="1">
    <citation type="submission" date="2020-02" db="EMBL/GenBank/DDBJ databases">
        <authorList>
            <person name="Meier V. D."/>
        </authorList>
    </citation>
    <scope>NUCLEOTIDE SEQUENCE</scope>
    <source>
        <strain evidence="2">AVDCRST_MAG08</strain>
    </source>
</reference>
<feature type="compositionally biased region" description="Basic residues" evidence="1">
    <location>
        <begin position="1"/>
        <end position="11"/>
    </location>
</feature>
<gene>
    <name evidence="2" type="ORF">AVDCRST_MAG08-3136</name>
</gene>
<evidence type="ECO:0000256" key="1">
    <source>
        <dbReference type="SAM" id="MobiDB-lite"/>
    </source>
</evidence>
<sequence length="102" mass="11071">GPLHWRHRPRHRDQGRDDPLLRADRRPARPGAHGWRPAVLRARTPPAAGVRPGRLRPRLRVGSGACLAGLRPAARTRLHGGGCGRAHPPRGSGPQARGSRPL</sequence>
<feature type="region of interest" description="Disordered" evidence="1">
    <location>
        <begin position="1"/>
        <end position="56"/>
    </location>
</feature>
<dbReference type="AlphaFoldDB" id="A0A6J4J8X8"/>
<dbReference type="EMBL" id="CADCTG010000234">
    <property type="protein sequence ID" value="CAA9269934.1"/>
    <property type="molecule type" value="Genomic_DNA"/>
</dbReference>
<proteinExistence type="predicted"/>
<feature type="non-terminal residue" evidence="2">
    <location>
        <position position="1"/>
    </location>
</feature>
<accession>A0A6J4J8X8</accession>
<name>A0A6J4J8X8_9PROT</name>
<protein>
    <submittedName>
        <fullName evidence="2">Uncharacterized protein</fullName>
    </submittedName>
</protein>
<feature type="non-terminal residue" evidence="2">
    <location>
        <position position="102"/>
    </location>
</feature>
<organism evidence="2">
    <name type="scientific">uncultured Acetobacteraceae bacterium</name>
    <dbReference type="NCBI Taxonomy" id="169975"/>
    <lineage>
        <taxon>Bacteria</taxon>
        <taxon>Pseudomonadati</taxon>
        <taxon>Pseudomonadota</taxon>
        <taxon>Alphaproteobacteria</taxon>
        <taxon>Acetobacterales</taxon>
        <taxon>Acetobacteraceae</taxon>
        <taxon>environmental samples</taxon>
    </lineage>
</organism>
<evidence type="ECO:0000313" key="2">
    <source>
        <dbReference type="EMBL" id="CAA9269934.1"/>
    </source>
</evidence>
<feature type="region of interest" description="Disordered" evidence="1">
    <location>
        <begin position="75"/>
        <end position="102"/>
    </location>
</feature>
<feature type="compositionally biased region" description="Basic and acidic residues" evidence="1">
    <location>
        <begin position="12"/>
        <end position="27"/>
    </location>
</feature>